<dbReference type="SUPFAM" id="SSF56059">
    <property type="entry name" value="Glutathione synthetase ATP-binding domain-like"/>
    <property type="match status" value="1"/>
</dbReference>
<protein>
    <submittedName>
        <fullName evidence="2">Carbamoylphosphate synthase large subunit</fullName>
    </submittedName>
</protein>
<dbReference type="AlphaFoldDB" id="A0A7W7VCJ0"/>
<sequence>MRVLVTGVGGPAGDSVLRQLRHRGIETVGADLVPSGPQVEPVPPGHAPGFPAALTELARRHLVDLAIPTVSEELVPLAALGDPRIVVGPAEAVAIADDKWLTFLLLREVGVAVPWSCLAGDPVPGGTPLLSKPRVGRGGRGVVLHEDDVPARDRGRIVQELLSDEEYVVNLYLTDDPGRDVVDVLEKDVRCVRPAHAPDVAALAWSAAAAIGLRGPVDVDVRRGSDGRPAVLDVNARFGAHSARTPAVLDALLAEHRC</sequence>
<evidence type="ECO:0000313" key="3">
    <source>
        <dbReference type="Proteomes" id="UP000520767"/>
    </source>
</evidence>
<dbReference type="InterPro" id="IPR003806">
    <property type="entry name" value="ATP-grasp_PylC-type"/>
</dbReference>
<dbReference type="Gene3D" id="3.30.470.20">
    <property type="entry name" value="ATP-grasp fold, B domain"/>
    <property type="match status" value="1"/>
</dbReference>
<evidence type="ECO:0000313" key="2">
    <source>
        <dbReference type="EMBL" id="MBB4905146.1"/>
    </source>
</evidence>
<dbReference type="Pfam" id="PF02655">
    <property type="entry name" value="ATP-grasp_3"/>
    <property type="match status" value="1"/>
</dbReference>
<dbReference type="Gene3D" id="3.40.50.20">
    <property type="match status" value="1"/>
</dbReference>
<dbReference type="GO" id="GO:0046872">
    <property type="term" value="F:metal ion binding"/>
    <property type="evidence" value="ECO:0007669"/>
    <property type="project" value="InterPro"/>
</dbReference>
<comment type="caution">
    <text evidence="2">The sequence shown here is derived from an EMBL/GenBank/DDBJ whole genome shotgun (WGS) entry which is preliminary data.</text>
</comment>
<gene>
    <name evidence="2" type="ORF">FHR82_001363</name>
</gene>
<dbReference type="GO" id="GO:0005524">
    <property type="term" value="F:ATP binding"/>
    <property type="evidence" value="ECO:0007669"/>
    <property type="project" value="InterPro"/>
</dbReference>
<feature type="domain" description="ATP-grasp fold PylC-type" evidence="1">
    <location>
        <begin position="96"/>
        <end position="240"/>
    </location>
</feature>
<dbReference type="RefSeq" id="WP_184809431.1">
    <property type="nucleotide sequence ID" value="NZ_JACHJQ010000002.1"/>
</dbReference>
<name>A0A7W7VCJ0_9PSEU</name>
<dbReference type="EMBL" id="JACHJQ010000002">
    <property type="protein sequence ID" value="MBB4905146.1"/>
    <property type="molecule type" value="Genomic_DNA"/>
</dbReference>
<keyword evidence="3" id="KW-1185">Reference proteome</keyword>
<dbReference type="SUPFAM" id="SSF51735">
    <property type="entry name" value="NAD(P)-binding Rossmann-fold domains"/>
    <property type="match status" value="1"/>
</dbReference>
<dbReference type="InterPro" id="IPR036291">
    <property type="entry name" value="NAD(P)-bd_dom_sf"/>
</dbReference>
<proteinExistence type="predicted"/>
<dbReference type="Proteomes" id="UP000520767">
    <property type="component" value="Unassembled WGS sequence"/>
</dbReference>
<evidence type="ECO:0000259" key="1">
    <source>
        <dbReference type="Pfam" id="PF02655"/>
    </source>
</evidence>
<accession>A0A7W7VCJ0</accession>
<reference evidence="2 3" key="1">
    <citation type="submission" date="2020-08" db="EMBL/GenBank/DDBJ databases">
        <title>Genomic Encyclopedia of Type Strains, Phase III (KMG-III): the genomes of soil and plant-associated and newly described type strains.</title>
        <authorList>
            <person name="Whitman W."/>
        </authorList>
    </citation>
    <scope>NUCLEOTIDE SEQUENCE [LARGE SCALE GENOMIC DNA]</scope>
    <source>
        <strain evidence="2 3">CECT 8960</strain>
    </source>
</reference>
<organism evidence="2 3">
    <name type="scientific">Actinophytocola algeriensis</name>
    <dbReference type="NCBI Taxonomy" id="1768010"/>
    <lineage>
        <taxon>Bacteria</taxon>
        <taxon>Bacillati</taxon>
        <taxon>Actinomycetota</taxon>
        <taxon>Actinomycetes</taxon>
        <taxon>Pseudonocardiales</taxon>
        <taxon>Pseudonocardiaceae</taxon>
    </lineage>
</organism>